<comment type="caution">
    <text evidence="5">The sequence shown here is derived from an EMBL/GenBank/DDBJ whole genome shotgun (WGS) entry which is preliminary data.</text>
</comment>
<dbReference type="GeneID" id="19178038"/>
<comment type="function">
    <text evidence="2">Component of the COP9 signalosome complex (CSN), a complex involved in various cellular and developmental processes.</text>
</comment>
<feature type="compositionally biased region" description="Gly residues" evidence="3">
    <location>
        <begin position="427"/>
        <end position="436"/>
    </location>
</feature>
<feature type="domain" description="MPN" evidence="4">
    <location>
        <begin position="21"/>
        <end position="165"/>
    </location>
</feature>
<evidence type="ECO:0000259" key="4">
    <source>
        <dbReference type="PROSITE" id="PS50249"/>
    </source>
</evidence>
<reference evidence="5 6" key="1">
    <citation type="submission" date="2013-03" db="EMBL/GenBank/DDBJ databases">
        <title>The Genome Sequence of Cladophialophora yegresii CBS 114405.</title>
        <authorList>
            <consortium name="The Broad Institute Genomics Platform"/>
            <person name="Cuomo C."/>
            <person name="de Hoog S."/>
            <person name="Gorbushina A."/>
            <person name="Walker B."/>
            <person name="Young S.K."/>
            <person name="Zeng Q."/>
            <person name="Gargeya S."/>
            <person name="Fitzgerald M."/>
            <person name="Haas B."/>
            <person name="Abouelleil A."/>
            <person name="Allen A.W."/>
            <person name="Alvarado L."/>
            <person name="Arachchi H.M."/>
            <person name="Berlin A.M."/>
            <person name="Chapman S.B."/>
            <person name="Gainer-Dewar J."/>
            <person name="Goldberg J."/>
            <person name="Griggs A."/>
            <person name="Gujja S."/>
            <person name="Hansen M."/>
            <person name="Howarth C."/>
            <person name="Imamovic A."/>
            <person name="Ireland A."/>
            <person name="Larimer J."/>
            <person name="McCowan C."/>
            <person name="Murphy C."/>
            <person name="Pearson M."/>
            <person name="Poon T.W."/>
            <person name="Priest M."/>
            <person name="Roberts A."/>
            <person name="Saif S."/>
            <person name="Shea T."/>
            <person name="Sisk P."/>
            <person name="Sykes S."/>
            <person name="Wortman J."/>
            <person name="Nusbaum C."/>
            <person name="Birren B."/>
        </authorList>
    </citation>
    <scope>NUCLEOTIDE SEQUENCE [LARGE SCALE GENOMIC DNA]</scope>
    <source>
        <strain evidence="5 6">CBS 114405</strain>
    </source>
</reference>
<keyword evidence="2" id="KW-0539">Nucleus</keyword>
<comment type="subcellular location">
    <subcellularLocation>
        <location evidence="2">Cytoplasm</location>
    </subcellularLocation>
    <subcellularLocation>
        <location evidence="2">Nucleus</location>
    </subcellularLocation>
</comment>
<keyword evidence="2" id="KW-0963">Cytoplasm</keyword>
<dbReference type="HOGENOM" id="CLU_027018_2_0_1"/>
<evidence type="ECO:0000313" key="6">
    <source>
        <dbReference type="Proteomes" id="UP000019473"/>
    </source>
</evidence>
<dbReference type="Gene3D" id="3.40.140.10">
    <property type="entry name" value="Cytidine Deaminase, domain 2"/>
    <property type="match status" value="1"/>
</dbReference>
<dbReference type="GO" id="GO:0008237">
    <property type="term" value="F:metallopeptidase activity"/>
    <property type="evidence" value="ECO:0007669"/>
    <property type="project" value="InterPro"/>
</dbReference>
<accession>W9WXK6</accession>
<sequence length="447" mass="46774">MAEPSSNPLISSKPSESGLTVSLHPLALLTVSDQVTRHSVRKQEGPVAGALLGQQRGREITVEHAFPASLVKGPDGRWLFNYEWMGTRIQQYKDVHKAPALEFVGWFALCPSDGPLPEFVPLQKQAINFYSDNAILLALHPEAIAGQAPTGGKLPITVYESVVDAEPKDEGSMQVDGHETSVIKFRPLPYSIDTDETEMIAIDYIAKGAGSAAAIDDTPIVVQPTEAPPADKKGKKRADPSPEAAETKPTNGVEEPLKTLTAEEEDQIAGITTRLNSVKMLQSRLALLQTFVQSLPPSYLTSPPSPSSESAFPDPAHLPHLRNIQALLTRLALLTPARDGSSASAKNALASASLSQSNDVSLAYILSLLGQDIQSLSELGRKFSTVESNKSGTKGKHSQQPGPGAKGAAGVGGGLGSAGGGFSGLGNGDGGFGGAGSQDLNTVGPLV</sequence>
<feature type="compositionally biased region" description="Low complexity" evidence="3">
    <location>
        <begin position="298"/>
        <end position="315"/>
    </location>
</feature>
<organism evidence="5 6">
    <name type="scientific">Cladophialophora yegresii CBS 114405</name>
    <dbReference type="NCBI Taxonomy" id="1182544"/>
    <lineage>
        <taxon>Eukaryota</taxon>
        <taxon>Fungi</taxon>
        <taxon>Dikarya</taxon>
        <taxon>Ascomycota</taxon>
        <taxon>Pezizomycotina</taxon>
        <taxon>Eurotiomycetes</taxon>
        <taxon>Chaetothyriomycetidae</taxon>
        <taxon>Chaetothyriales</taxon>
        <taxon>Herpotrichiellaceae</taxon>
        <taxon>Cladophialophora</taxon>
    </lineage>
</organism>
<evidence type="ECO:0000256" key="2">
    <source>
        <dbReference type="RuleBase" id="RU367006"/>
    </source>
</evidence>
<comment type="similarity">
    <text evidence="1 2">Belongs to the peptidase M67A family. CSN6 subfamily.</text>
</comment>
<dbReference type="InterPro" id="IPR037518">
    <property type="entry name" value="MPN"/>
</dbReference>
<dbReference type="eggNOG" id="KOG3050">
    <property type="taxonomic scope" value="Eukaryota"/>
</dbReference>
<dbReference type="GO" id="GO:0005737">
    <property type="term" value="C:cytoplasm"/>
    <property type="evidence" value="ECO:0007669"/>
    <property type="project" value="UniProtKB-SubCell"/>
</dbReference>
<dbReference type="CDD" id="cd08063">
    <property type="entry name" value="MPN_CSN6"/>
    <property type="match status" value="1"/>
</dbReference>
<feature type="region of interest" description="Disordered" evidence="3">
    <location>
        <begin position="386"/>
        <end position="411"/>
    </location>
</feature>
<protein>
    <recommendedName>
        <fullName evidence="2">COP9 signalosome complex subunit 6</fullName>
    </recommendedName>
</protein>
<dbReference type="OrthoDB" id="1378at2759"/>
<name>W9WXK6_9EURO</name>
<feature type="region of interest" description="Disordered" evidence="3">
    <location>
        <begin position="298"/>
        <end position="317"/>
    </location>
</feature>
<dbReference type="PROSITE" id="PS50249">
    <property type="entry name" value="MPN"/>
    <property type="match status" value="1"/>
</dbReference>
<keyword evidence="2" id="KW-0736">Signalosome</keyword>
<dbReference type="GO" id="GO:0000338">
    <property type="term" value="P:protein deneddylation"/>
    <property type="evidence" value="ECO:0007669"/>
    <property type="project" value="InterPro"/>
</dbReference>
<dbReference type="VEuPathDB" id="FungiDB:A1O7_03443"/>
<dbReference type="PANTHER" id="PTHR10540">
    <property type="entry name" value="EUKARYOTIC TRANSLATION INITIATION FACTOR 3 SUBUNIT F-RELATED"/>
    <property type="match status" value="1"/>
</dbReference>
<proteinExistence type="inferred from homology"/>
<dbReference type="Proteomes" id="UP000019473">
    <property type="component" value="Unassembled WGS sequence"/>
</dbReference>
<evidence type="ECO:0000256" key="3">
    <source>
        <dbReference type="SAM" id="MobiDB-lite"/>
    </source>
</evidence>
<dbReference type="InterPro" id="IPR033859">
    <property type="entry name" value="MPN_CSN6"/>
</dbReference>
<dbReference type="GO" id="GO:0008180">
    <property type="term" value="C:COP9 signalosome"/>
    <property type="evidence" value="ECO:0007669"/>
    <property type="project" value="UniProtKB-UniRule"/>
</dbReference>
<keyword evidence="6" id="KW-1185">Reference proteome</keyword>
<feature type="region of interest" description="Disordered" evidence="3">
    <location>
        <begin position="223"/>
        <end position="265"/>
    </location>
</feature>
<dbReference type="AlphaFoldDB" id="W9WXK6"/>
<evidence type="ECO:0000313" key="5">
    <source>
        <dbReference type="EMBL" id="EXJ62999.1"/>
    </source>
</evidence>
<dbReference type="InterPro" id="IPR000555">
    <property type="entry name" value="JAMM/MPN+_dom"/>
</dbReference>
<dbReference type="STRING" id="1182544.W9WXK6"/>
<dbReference type="PANTHER" id="PTHR10540:SF8">
    <property type="entry name" value="COP9 SIGNALOSOME COMPLEX SUBUNIT 6"/>
    <property type="match status" value="1"/>
</dbReference>
<dbReference type="Pfam" id="PF01398">
    <property type="entry name" value="JAB"/>
    <property type="match status" value="1"/>
</dbReference>
<dbReference type="EMBL" id="AMGW01000002">
    <property type="protein sequence ID" value="EXJ62999.1"/>
    <property type="molecule type" value="Genomic_DNA"/>
</dbReference>
<feature type="region of interest" description="Disordered" evidence="3">
    <location>
        <begin position="427"/>
        <end position="447"/>
    </location>
</feature>
<dbReference type="RefSeq" id="XP_007755653.1">
    <property type="nucleotide sequence ID" value="XM_007757463.1"/>
</dbReference>
<evidence type="ECO:0000256" key="1">
    <source>
        <dbReference type="ARBA" id="ARBA00010893"/>
    </source>
</evidence>
<gene>
    <name evidence="5" type="ORF">A1O7_03443</name>
</gene>
<feature type="compositionally biased region" description="Basic and acidic residues" evidence="3">
    <location>
        <begin position="229"/>
        <end position="240"/>
    </location>
</feature>